<proteinExistence type="predicted"/>
<feature type="non-terminal residue" evidence="3">
    <location>
        <position position="286"/>
    </location>
</feature>
<dbReference type="GO" id="GO:0006355">
    <property type="term" value="P:regulation of DNA-templated transcription"/>
    <property type="evidence" value="ECO:0007669"/>
    <property type="project" value="InterPro"/>
</dbReference>
<feature type="domain" description="Azaphilone pigments biosynthesis cluster protein L N-terminal" evidence="2">
    <location>
        <begin position="2"/>
        <end position="148"/>
    </location>
</feature>
<dbReference type="InterPro" id="IPR031348">
    <property type="entry name" value="PigL_N"/>
</dbReference>
<keyword evidence="1" id="KW-0175">Coiled coil</keyword>
<name>A0A6A5T0Q4_9PLEO</name>
<dbReference type="InterPro" id="IPR039327">
    <property type="entry name" value="CON7-like"/>
</dbReference>
<evidence type="ECO:0000313" key="4">
    <source>
        <dbReference type="Proteomes" id="UP000800038"/>
    </source>
</evidence>
<reference evidence="3" key="1">
    <citation type="journal article" date="2020" name="Stud. Mycol.">
        <title>101 Dothideomycetes genomes: a test case for predicting lifestyles and emergence of pathogens.</title>
        <authorList>
            <person name="Haridas S."/>
            <person name="Albert R."/>
            <person name="Binder M."/>
            <person name="Bloem J."/>
            <person name="Labutti K."/>
            <person name="Salamov A."/>
            <person name="Andreopoulos B."/>
            <person name="Baker S."/>
            <person name="Barry K."/>
            <person name="Bills G."/>
            <person name="Bluhm B."/>
            <person name="Cannon C."/>
            <person name="Castanera R."/>
            <person name="Culley D."/>
            <person name="Daum C."/>
            <person name="Ezra D."/>
            <person name="Gonzalez J."/>
            <person name="Henrissat B."/>
            <person name="Kuo A."/>
            <person name="Liang C."/>
            <person name="Lipzen A."/>
            <person name="Lutzoni F."/>
            <person name="Magnuson J."/>
            <person name="Mondo S."/>
            <person name="Nolan M."/>
            <person name="Ohm R."/>
            <person name="Pangilinan J."/>
            <person name="Park H.-J."/>
            <person name="Ramirez L."/>
            <person name="Alfaro M."/>
            <person name="Sun H."/>
            <person name="Tritt A."/>
            <person name="Yoshinaga Y."/>
            <person name="Zwiers L.-H."/>
            <person name="Turgeon B."/>
            <person name="Goodwin S."/>
            <person name="Spatafora J."/>
            <person name="Crous P."/>
            <person name="Grigoriev I."/>
        </authorList>
    </citation>
    <scope>NUCLEOTIDE SEQUENCE</scope>
    <source>
        <strain evidence="3">CBS 161.51</strain>
    </source>
</reference>
<dbReference type="PANTHER" id="PTHR36167">
    <property type="entry name" value="C2H2 FINGER DOMAIN TRANSCRIPTION FACTOR (EUROFUNG)-RELATED"/>
    <property type="match status" value="1"/>
</dbReference>
<evidence type="ECO:0000256" key="1">
    <source>
        <dbReference type="SAM" id="Coils"/>
    </source>
</evidence>
<dbReference type="EMBL" id="ML976005">
    <property type="protein sequence ID" value="KAF1946191.1"/>
    <property type="molecule type" value="Genomic_DNA"/>
</dbReference>
<evidence type="ECO:0000259" key="2">
    <source>
        <dbReference type="Pfam" id="PF17111"/>
    </source>
</evidence>
<gene>
    <name evidence="3" type="ORF">EJ02DRAFT_313896</name>
</gene>
<organism evidence="3 4">
    <name type="scientific">Clathrospora elynae</name>
    <dbReference type="NCBI Taxonomy" id="706981"/>
    <lineage>
        <taxon>Eukaryota</taxon>
        <taxon>Fungi</taxon>
        <taxon>Dikarya</taxon>
        <taxon>Ascomycota</taxon>
        <taxon>Pezizomycotina</taxon>
        <taxon>Dothideomycetes</taxon>
        <taxon>Pleosporomycetidae</taxon>
        <taxon>Pleosporales</taxon>
        <taxon>Diademaceae</taxon>
        <taxon>Clathrospora</taxon>
    </lineage>
</organism>
<dbReference type="AlphaFoldDB" id="A0A6A5T0Q4"/>
<protein>
    <recommendedName>
        <fullName evidence="2">Azaphilone pigments biosynthesis cluster protein L N-terminal domain-containing protein</fullName>
    </recommendedName>
</protein>
<accession>A0A6A5T0Q4</accession>
<dbReference type="OrthoDB" id="5431013at2759"/>
<evidence type="ECO:0000313" key="3">
    <source>
        <dbReference type="EMBL" id="KAF1946191.1"/>
    </source>
</evidence>
<dbReference type="PANTHER" id="PTHR36167:SF4">
    <property type="entry name" value="FUNGAL N-TERMINAL DOMAIN-CONTAINING PROTEIN"/>
    <property type="match status" value="1"/>
</dbReference>
<feature type="coiled-coil region" evidence="1">
    <location>
        <begin position="115"/>
        <end position="179"/>
    </location>
</feature>
<keyword evidence="4" id="KW-1185">Reference proteome</keyword>
<dbReference type="Pfam" id="PF17111">
    <property type="entry name" value="PigL_N"/>
    <property type="match status" value="1"/>
</dbReference>
<sequence>MAEAIGLIASVIQVAGTGLKLSQTLYQYADGVATADRRIKDIAKEIELTSFVIDELGSIFKQEETSILISKNAVKTANETMKECSNVFAEIDATLKKSKKGKMGRLMLPFRDNKIELLRNHINKLKSTLQLLMQVLTHAHQVSSRKLDREAEAKQREEIRQLLENNKKFTKRYEESLRNFSISDVSTVVHNDEDSDKEDNDTISTAAFSMATKAIGSTIDSETLLECVDHIQNLLGDIETLQQALAKKVDGYDHSDQHQSVVGSYLLARGHLDSVLLGSSNGLDVL</sequence>
<dbReference type="Proteomes" id="UP000800038">
    <property type="component" value="Unassembled WGS sequence"/>
</dbReference>